<sequence>MFIDRILPPKISASVNQSDRLDGIADYLGSEGMVDKLVWIAIILIGMLVLIQILRWTAARKKKRDRARREQRRAKAQEEKQRGSRRPPPGVGRRPGSQPPRRR</sequence>
<accession>A0A918NFT0</accession>
<feature type="transmembrane region" description="Helical" evidence="2">
    <location>
        <begin position="37"/>
        <end position="58"/>
    </location>
</feature>
<dbReference type="AlphaFoldDB" id="A0A918NFT0"/>
<comment type="caution">
    <text evidence="3">The sequence shown here is derived from an EMBL/GenBank/DDBJ whole genome shotgun (WGS) entry which is preliminary data.</text>
</comment>
<gene>
    <name evidence="3" type="ORF">GCM10007392_35020</name>
</gene>
<feature type="region of interest" description="Disordered" evidence="1">
    <location>
        <begin position="59"/>
        <end position="103"/>
    </location>
</feature>
<keyword evidence="4" id="KW-1185">Reference proteome</keyword>
<evidence type="ECO:0000256" key="1">
    <source>
        <dbReference type="SAM" id="MobiDB-lite"/>
    </source>
</evidence>
<organism evidence="3 4">
    <name type="scientific">Saccharospirillum salsuginis</name>
    <dbReference type="NCBI Taxonomy" id="418750"/>
    <lineage>
        <taxon>Bacteria</taxon>
        <taxon>Pseudomonadati</taxon>
        <taxon>Pseudomonadota</taxon>
        <taxon>Gammaproteobacteria</taxon>
        <taxon>Oceanospirillales</taxon>
        <taxon>Saccharospirillaceae</taxon>
        <taxon>Saccharospirillum</taxon>
    </lineage>
</organism>
<dbReference type="RefSeq" id="WP_189611096.1">
    <property type="nucleotide sequence ID" value="NZ_BMXR01000009.1"/>
</dbReference>
<protein>
    <submittedName>
        <fullName evidence="3">Uncharacterized protein</fullName>
    </submittedName>
</protein>
<reference evidence="3" key="2">
    <citation type="submission" date="2020-09" db="EMBL/GenBank/DDBJ databases">
        <authorList>
            <person name="Sun Q."/>
            <person name="Kim S."/>
        </authorList>
    </citation>
    <scope>NUCLEOTIDE SEQUENCE</scope>
    <source>
        <strain evidence="3">KCTC 22169</strain>
    </source>
</reference>
<proteinExistence type="predicted"/>
<evidence type="ECO:0000313" key="4">
    <source>
        <dbReference type="Proteomes" id="UP000626148"/>
    </source>
</evidence>
<dbReference type="Proteomes" id="UP000626148">
    <property type="component" value="Unassembled WGS sequence"/>
</dbReference>
<evidence type="ECO:0000313" key="3">
    <source>
        <dbReference type="EMBL" id="GGX64296.1"/>
    </source>
</evidence>
<feature type="compositionally biased region" description="Basic residues" evidence="1">
    <location>
        <begin position="59"/>
        <end position="72"/>
    </location>
</feature>
<keyword evidence="2" id="KW-0472">Membrane</keyword>
<name>A0A918NFT0_9GAMM</name>
<evidence type="ECO:0000256" key="2">
    <source>
        <dbReference type="SAM" id="Phobius"/>
    </source>
</evidence>
<keyword evidence="2" id="KW-1133">Transmembrane helix</keyword>
<feature type="compositionally biased region" description="Basic and acidic residues" evidence="1">
    <location>
        <begin position="73"/>
        <end position="82"/>
    </location>
</feature>
<dbReference type="EMBL" id="BMXR01000009">
    <property type="protein sequence ID" value="GGX64296.1"/>
    <property type="molecule type" value="Genomic_DNA"/>
</dbReference>
<keyword evidence="2" id="KW-0812">Transmembrane</keyword>
<reference evidence="3" key="1">
    <citation type="journal article" date="2014" name="Int. J. Syst. Evol. Microbiol.">
        <title>Complete genome sequence of Corynebacterium casei LMG S-19264T (=DSM 44701T), isolated from a smear-ripened cheese.</title>
        <authorList>
            <consortium name="US DOE Joint Genome Institute (JGI-PGF)"/>
            <person name="Walter F."/>
            <person name="Albersmeier A."/>
            <person name="Kalinowski J."/>
            <person name="Ruckert C."/>
        </authorList>
    </citation>
    <scope>NUCLEOTIDE SEQUENCE</scope>
    <source>
        <strain evidence="3">KCTC 22169</strain>
    </source>
</reference>